<keyword evidence="1" id="KW-1133">Transmembrane helix</keyword>
<feature type="transmembrane region" description="Helical" evidence="1">
    <location>
        <begin position="395"/>
        <end position="412"/>
    </location>
</feature>
<feature type="transmembrane region" description="Helical" evidence="1">
    <location>
        <begin position="326"/>
        <end position="349"/>
    </location>
</feature>
<feature type="transmembrane region" description="Helical" evidence="1">
    <location>
        <begin position="369"/>
        <end position="388"/>
    </location>
</feature>
<feature type="transmembrane region" description="Helical" evidence="1">
    <location>
        <begin position="225"/>
        <end position="240"/>
    </location>
</feature>
<dbReference type="Proteomes" id="UP000231863">
    <property type="component" value="Chromosome"/>
</dbReference>
<name>A0A2I5KRF7_STRSU</name>
<feature type="transmembrane region" description="Helical" evidence="1">
    <location>
        <begin position="130"/>
        <end position="148"/>
    </location>
</feature>
<feature type="transmembrane region" description="Helical" evidence="1">
    <location>
        <begin position="39"/>
        <end position="58"/>
    </location>
</feature>
<feature type="transmembrane region" description="Helical" evidence="1">
    <location>
        <begin position="155"/>
        <end position="175"/>
    </location>
</feature>
<evidence type="ECO:0000313" key="2">
    <source>
        <dbReference type="EMBL" id="AUA19951.1"/>
    </source>
</evidence>
<dbReference type="EMBL" id="CP025043">
    <property type="protein sequence ID" value="AUA19951.1"/>
    <property type="molecule type" value="Genomic_DNA"/>
</dbReference>
<organism evidence="2 3">
    <name type="scientific">Streptococcus suis</name>
    <dbReference type="NCBI Taxonomy" id="1307"/>
    <lineage>
        <taxon>Bacteria</taxon>
        <taxon>Bacillati</taxon>
        <taxon>Bacillota</taxon>
        <taxon>Bacilli</taxon>
        <taxon>Lactobacillales</taxon>
        <taxon>Streptococcaceae</taxon>
        <taxon>Streptococcus</taxon>
    </lineage>
</organism>
<evidence type="ECO:0000313" key="3">
    <source>
        <dbReference type="Proteomes" id="UP000231863"/>
    </source>
</evidence>
<proteinExistence type="predicted"/>
<feature type="transmembrane region" description="Helical" evidence="1">
    <location>
        <begin position="252"/>
        <end position="273"/>
    </location>
</feature>
<evidence type="ECO:0008006" key="4">
    <source>
        <dbReference type="Google" id="ProtNLM"/>
    </source>
</evidence>
<accession>A0A2I5KRF7</accession>
<gene>
    <name evidence="2" type="ORF">CWI26_10900</name>
</gene>
<feature type="transmembrane region" description="Helical" evidence="1">
    <location>
        <begin position="300"/>
        <end position="319"/>
    </location>
</feature>
<sequence length="603" mass="68847">MKNIVCKLAEYLQKQERVSLFFYEGIYMLKTMLKKHPHLVALGLFVGFSLLLLVPHLLTKGMVTGADLIFHYNRFYDAAMQMKEGNFSYIISLYGYQQSGRIVNALYGPYFAYLQGALVLLSGTWFRYQILSNLLLGTLSATSLYLLMREVKVKYVHSVLLSLFFVTTYSIQYWWATQGFTSWGVVLFPLCLIPAVRFLQTKKVPIFLMAGAVGLMLQVHMLSTLFLVIAYGVLFLIGWWKSDQKMKIIGQVALSVGIFLLLTINIWLPLIYINTTNTLVPPFVNKKFVLNTVTWLKTAFLYYPYPLPIFFGIYLYFLVKNWKKQSLVLAGLALTYAVFLILSTNLFPWQLFAGKGITLVELIQFPFRFFLYANALLLAVVGVQVSGLSNKLQQIFSGVALASLLVSVGFLWNQSCKEINGHYYSDTFLQKRIHTTLYGTTEELRASFHSKDLGEFIHIAQKSTPDYVPDLSDSTGHITNEESDNTYFTYRDQVILPNQEFTKEVDGDQLVVTWTASEAEETAVPVIVYQDSQLVLNDTVLDREDMILSTIGVPTVTSQPGQNTLILSYKQQWWLLPVIAISLTGWLVWSMYYIFIYRKSNLS</sequence>
<feature type="transmembrane region" description="Helical" evidence="1">
    <location>
        <begin position="573"/>
        <end position="595"/>
    </location>
</feature>
<evidence type="ECO:0000256" key="1">
    <source>
        <dbReference type="SAM" id="Phobius"/>
    </source>
</evidence>
<keyword evidence="1" id="KW-0472">Membrane</keyword>
<protein>
    <recommendedName>
        <fullName evidence="4">Major facilitator superfamily permease</fullName>
    </recommendedName>
</protein>
<reference evidence="2 3" key="1">
    <citation type="submission" date="2017-11" db="EMBL/GenBank/DDBJ databases">
        <title>Genome analysis of Streptococcus suis serotype chz stain ah681.</title>
        <authorList>
            <person name="Pan Z."/>
            <person name="Zhang Y."/>
            <person name="Ma J."/>
            <person name="Lu P."/>
            <person name="Zhu Y."/>
            <person name="Zhong X."/>
            <person name="Dong W."/>
            <person name="Lu C."/>
            <person name="Yao H."/>
        </authorList>
    </citation>
    <scope>NUCLEOTIDE SEQUENCE [LARGE SCALE GENOMIC DNA]</scope>
    <source>
        <strain evidence="2 3">AH681</strain>
    </source>
</reference>
<dbReference type="AlphaFoldDB" id="A0A2I5KRF7"/>
<keyword evidence="1" id="KW-0812">Transmembrane</keyword>